<keyword evidence="3" id="KW-1185">Reference proteome</keyword>
<evidence type="ECO:0000256" key="1">
    <source>
        <dbReference type="SAM" id="MobiDB-lite"/>
    </source>
</evidence>
<accession>A0ABS7EE73</accession>
<reference evidence="2" key="1">
    <citation type="submission" date="2021-07" db="EMBL/GenBank/DDBJ databases">
        <title>Neiella marina sp. nov., isolated from the intestinal content of sea cucumber Apostichopus japonicus.</title>
        <authorList>
            <person name="Bai X."/>
        </authorList>
    </citation>
    <scope>NUCLEOTIDE SEQUENCE</scope>
    <source>
        <strain evidence="2">126</strain>
    </source>
</reference>
<dbReference type="EMBL" id="JAHZSS010000005">
    <property type="protein sequence ID" value="MBW8190638.1"/>
    <property type="molecule type" value="Genomic_DNA"/>
</dbReference>
<protein>
    <submittedName>
        <fullName evidence="2">Uncharacterized protein</fullName>
    </submittedName>
</protein>
<proteinExistence type="predicted"/>
<sequence length="108" mass="11917">MSTSADANEPVPAVLDESAGNKQALESAASQLLFDRKLSLSPLAFTTSSRVPIEKKQARDAQGKLLNGRELQSEVIVFSLWQQDGECWLQRDDTDQRILLTDVACKPE</sequence>
<organism evidence="2 3">
    <name type="scientific">Neiella holothuriorum</name>
    <dbReference type="NCBI Taxonomy" id="2870530"/>
    <lineage>
        <taxon>Bacteria</taxon>
        <taxon>Pseudomonadati</taxon>
        <taxon>Pseudomonadota</taxon>
        <taxon>Gammaproteobacteria</taxon>
        <taxon>Alteromonadales</taxon>
        <taxon>Echinimonadaceae</taxon>
        <taxon>Neiella</taxon>
    </lineage>
</organism>
<feature type="region of interest" description="Disordered" evidence="1">
    <location>
        <begin position="1"/>
        <end position="20"/>
    </location>
</feature>
<dbReference type="Proteomes" id="UP001166251">
    <property type="component" value="Unassembled WGS sequence"/>
</dbReference>
<gene>
    <name evidence="2" type="ORF">K0504_06270</name>
</gene>
<name>A0ABS7EE73_9GAMM</name>
<evidence type="ECO:0000313" key="2">
    <source>
        <dbReference type="EMBL" id="MBW8190638.1"/>
    </source>
</evidence>
<dbReference type="RefSeq" id="WP_220103324.1">
    <property type="nucleotide sequence ID" value="NZ_JAHZSS010000005.1"/>
</dbReference>
<comment type="caution">
    <text evidence="2">The sequence shown here is derived from an EMBL/GenBank/DDBJ whole genome shotgun (WGS) entry which is preliminary data.</text>
</comment>
<evidence type="ECO:0000313" key="3">
    <source>
        <dbReference type="Proteomes" id="UP001166251"/>
    </source>
</evidence>